<gene>
    <name evidence="1" type="ORF">QQ002_06470</name>
</gene>
<sequence>MSLNREQTARAGREIAANLALAGLSPETIAETLEFSPRRAAETLRVGPAADPVDVWAVRDLLDATIRGAGAEPAPWEVLTDKARVAAAQWFALRTPPTVTEAPAA</sequence>
<comment type="caution">
    <text evidence="1">The sequence shown here is derived from an EMBL/GenBank/DDBJ whole genome shotgun (WGS) entry which is preliminary data.</text>
</comment>
<dbReference type="Proteomes" id="UP001172756">
    <property type="component" value="Unassembled WGS sequence"/>
</dbReference>
<evidence type="ECO:0000313" key="2">
    <source>
        <dbReference type="Proteomes" id="UP001172756"/>
    </source>
</evidence>
<proteinExistence type="predicted"/>
<accession>A0AB35MH94</accession>
<dbReference type="Pfam" id="PF10078">
    <property type="entry name" value="DUF2316"/>
    <property type="match status" value="1"/>
</dbReference>
<dbReference type="InterPro" id="IPR018757">
    <property type="entry name" value="DUF2316"/>
</dbReference>
<organism evidence="1 2">
    <name type="scientific">Demequina lignilytica</name>
    <dbReference type="NCBI Taxonomy" id="3051663"/>
    <lineage>
        <taxon>Bacteria</taxon>
        <taxon>Bacillati</taxon>
        <taxon>Actinomycetota</taxon>
        <taxon>Actinomycetes</taxon>
        <taxon>Micrococcales</taxon>
        <taxon>Demequinaceae</taxon>
        <taxon>Demequina</taxon>
    </lineage>
</organism>
<dbReference type="EMBL" id="JAUHQB010000003">
    <property type="protein sequence ID" value="MDN4483179.1"/>
    <property type="molecule type" value="Genomic_DNA"/>
</dbReference>
<name>A0AB35MH94_9MICO</name>
<dbReference type="RefSeq" id="WP_301160099.1">
    <property type="nucleotide sequence ID" value="NZ_JAUHQB010000003.1"/>
</dbReference>
<reference evidence="1 2" key="1">
    <citation type="submission" date="2023-06" db="EMBL/GenBank/DDBJ databases">
        <title>SYSU T0a273.</title>
        <authorList>
            <person name="Gao L."/>
            <person name="Fang B.-Z."/>
            <person name="Li W.-J."/>
        </authorList>
    </citation>
    <scope>NUCLEOTIDE SEQUENCE [LARGE SCALE GENOMIC DNA]</scope>
    <source>
        <strain evidence="1 2">SYSU T0a273</strain>
    </source>
</reference>
<dbReference type="AlphaFoldDB" id="A0AB35MH94"/>
<protein>
    <submittedName>
        <fullName evidence="1">DUF2316 family protein</fullName>
    </submittedName>
</protein>
<evidence type="ECO:0000313" key="1">
    <source>
        <dbReference type="EMBL" id="MDN4483179.1"/>
    </source>
</evidence>